<comment type="caution">
    <text evidence="2">The sequence shown here is derived from an EMBL/GenBank/DDBJ whole genome shotgun (WGS) entry which is preliminary data.</text>
</comment>
<reference evidence="3" key="1">
    <citation type="journal article" date="2017" name="Genome Announc.">
        <title>Draft Genome Sequence of Terrimicrobium sacchariphilum NM-5T, a Facultative Anaerobic Soil Bacterium of the Class Spartobacteria.</title>
        <authorList>
            <person name="Qiu Y.L."/>
            <person name="Tourlousse D.M."/>
            <person name="Matsuura N."/>
            <person name="Ohashi A."/>
            <person name="Sekiguchi Y."/>
        </authorList>
    </citation>
    <scope>NUCLEOTIDE SEQUENCE [LARGE SCALE GENOMIC DNA]</scope>
    <source>
        <strain evidence="3">NM-5</strain>
    </source>
</reference>
<evidence type="ECO:0000313" key="2">
    <source>
        <dbReference type="EMBL" id="GAT34626.1"/>
    </source>
</evidence>
<keyword evidence="3" id="KW-1185">Reference proteome</keyword>
<protein>
    <submittedName>
        <fullName evidence="2">Uncharacterized protein</fullName>
    </submittedName>
</protein>
<evidence type="ECO:0000256" key="1">
    <source>
        <dbReference type="SAM" id="SignalP"/>
    </source>
</evidence>
<name>A0A146GDP5_TERSA</name>
<feature type="signal peptide" evidence="1">
    <location>
        <begin position="1"/>
        <end position="19"/>
    </location>
</feature>
<dbReference type="STRING" id="690879.TSACC_23058"/>
<dbReference type="Proteomes" id="UP000076023">
    <property type="component" value="Unassembled WGS sequence"/>
</dbReference>
<gene>
    <name evidence="2" type="ORF">TSACC_23058</name>
</gene>
<dbReference type="AlphaFoldDB" id="A0A146GDP5"/>
<dbReference type="RefSeq" id="WP_075080240.1">
    <property type="nucleotide sequence ID" value="NZ_BDCO01000002.1"/>
</dbReference>
<accession>A0A146GDP5</accession>
<dbReference type="InParanoid" id="A0A146GDP5"/>
<evidence type="ECO:0000313" key="3">
    <source>
        <dbReference type="Proteomes" id="UP000076023"/>
    </source>
</evidence>
<feature type="chain" id="PRO_5007524772" evidence="1">
    <location>
        <begin position="20"/>
        <end position="167"/>
    </location>
</feature>
<keyword evidence="1" id="KW-0732">Signal</keyword>
<sequence>MKAFPLLVFLLTLASPIHAQLAALETLVRQSDDIAIVTVEEPAEGFWGSAPISNQDQVFYWQDSIVRVVVQETLKGDLKPGAKPLISLRIPNQPASEEMTAPYAKGKKALVFLRDRSKSETHSGASLNDEPVQYLTFDPLFSWMSYSRPLELATRRLLFGSNVSLPD</sequence>
<dbReference type="EMBL" id="BDCO01000002">
    <property type="protein sequence ID" value="GAT34626.1"/>
    <property type="molecule type" value="Genomic_DNA"/>
</dbReference>
<organism evidence="2 3">
    <name type="scientific">Terrimicrobium sacchariphilum</name>
    <dbReference type="NCBI Taxonomy" id="690879"/>
    <lineage>
        <taxon>Bacteria</taxon>
        <taxon>Pseudomonadati</taxon>
        <taxon>Verrucomicrobiota</taxon>
        <taxon>Terrimicrobiia</taxon>
        <taxon>Terrimicrobiales</taxon>
        <taxon>Terrimicrobiaceae</taxon>
        <taxon>Terrimicrobium</taxon>
    </lineage>
</organism>
<proteinExistence type="predicted"/>